<organism evidence="5 6">
    <name type="scientific">Desulfocicer vacuolatum DSM 3385</name>
    <dbReference type="NCBI Taxonomy" id="1121400"/>
    <lineage>
        <taxon>Bacteria</taxon>
        <taxon>Pseudomonadati</taxon>
        <taxon>Thermodesulfobacteriota</taxon>
        <taxon>Desulfobacteria</taxon>
        <taxon>Desulfobacterales</taxon>
        <taxon>Desulfobacteraceae</taxon>
        <taxon>Desulfocicer</taxon>
    </lineage>
</organism>
<dbReference type="GO" id="GO:0033539">
    <property type="term" value="P:fatty acid beta-oxidation using acyl-CoA dehydrogenase"/>
    <property type="evidence" value="ECO:0007669"/>
    <property type="project" value="TreeGrafter"/>
</dbReference>
<dbReference type="GO" id="GO:0050660">
    <property type="term" value="F:flavin adenine dinucleotide binding"/>
    <property type="evidence" value="ECO:0007669"/>
    <property type="project" value="InterPro"/>
</dbReference>
<feature type="binding site" evidence="3">
    <location>
        <begin position="251"/>
        <end position="255"/>
    </location>
    <ligand>
        <name>FAD</name>
        <dbReference type="ChEBI" id="CHEBI:57692"/>
    </ligand>
</feature>
<evidence type="ECO:0000256" key="2">
    <source>
        <dbReference type="ARBA" id="ARBA00022982"/>
    </source>
</evidence>
<keyword evidence="6" id="KW-1185">Reference proteome</keyword>
<comment type="cofactor">
    <cofactor evidence="3">
        <name>FAD</name>
        <dbReference type="ChEBI" id="CHEBI:57692"/>
    </cofactor>
    <text evidence="3">Binds 1 FAD per dimer.</text>
</comment>
<feature type="binding site" evidence="3">
    <location>
        <begin position="268"/>
        <end position="275"/>
    </location>
    <ligand>
        <name>FAD</name>
        <dbReference type="ChEBI" id="CHEBI:57692"/>
    </ligand>
</feature>
<dbReference type="SMART" id="SM00893">
    <property type="entry name" value="ETF"/>
    <property type="match status" value="1"/>
</dbReference>
<dbReference type="EMBL" id="FWXY01000001">
    <property type="protein sequence ID" value="SMC36304.1"/>
    <property type="molecule type" value="Genomic_DNA"/>
</dbReference>
<dbReference type="RefSeq" id="WP_084066421.1">
    <property type="nucleotide sequence ID" value="NZ_FWXY01000001.1"/>
</dbReference>
<comment type="similarity">
    <text evidence="1">Belongs to the ETF alpha-subunit/FixB family.</text>
</comment>
<reference evidence="5 6" key="1">
    <citation type="submission" date="2017-04" db="EMBL/GenBank/DDBJ databases">
        <authorList>
            <person name="Afonso C.L."/>
            <person name="Miller P.J."/>
            <person name="Scott M.A."/>
            <person name="Spackman E."/>
            <person name="Goraichik I."/>
            <person name="Dimitrov K.M."/>
            <person name="Suarez D.L."/>
            <person name="Swayne D.E."/>
        </authorList>
    </citation>
    <scope>NUCLEOTIDE SEQUENCE [LARGE SCALE GENOMIC DNA]</scope>
    <source>
        <strain evidence="5 6">DSM 3385</strain>
    </source>
</reference>
<dbReference type="InterPro" id="IPR014730">
    <property type="entry name" value="ETF_a/b_N"/>
</dbReference>
<evidence type="ECO:0000313" key="6">
    <source>
        <dbReference type="Proteomes" id="UP000192418"/>
    </source>
</evidence>
<gene>
    <name evidence="5" type="ORF">SAMN02746065_101100</name>
</gene>
<dbReference type="AlphaFoldDB" id="A0A1W1YJI9"/>
<dbReference type="InterPro" id="IPR029035">
    <property type="entry name" value="DHS-like_NAD/FAD-binding_dom"/>
</dbReference>
<dbReference type="InterPro" id="IPR001308">
    <property type="entry name" value="ETF_a/FixB"/>
</dbReference>
<feature type="binding site" evidence="3">
    <location>
        <position position="212"/>
    </location>
    <ligand>
        <name>FAD</name>
        <dbReference type="ChEBI" id="CHEBI:57692"/>
    </ligand>
</feature>
<dbReference type="InterPro" id="IPR014731">
    <property type="entry name" value="ETF_asu_C"/>
</dbReference>
<dbReference type="PIRSF" id="PIRSF000089">
    <property type="entry name" value="Electra_flavoP_a"/>
    <property type="match status" value="1"/>
</dbReference>
<dbReference type="SUPFAM" id="SSF52402">
    <property type="entry name" value="Adenine nucleotide alpha hydrolases-like"/>
    <property type="match status" value="1"/>
</dbReference>
<keyword evidence="3" id="KW-0274">FAD</keyword>
<dbReference type="PANTHER" id="PTHR43153:SF1">
    <property type="entry name" value="ELECTRON TRANSFER FLAVOPROTEIN SUBUNIT ALPHA, MITOCHONDRIAL"/>
    <property type="match status" value="1"/>
</dbReference>
<dbReference type="InterPro" id="IPR014729">
    <property type="entry name" value="Rossmann-like_a/b/a_fold"/>
</dbReference>
<dbReference type="PANTHER" id="PTHR43153">
    <property type="entry name" value="ELECTRON TRANSFER FLAVOPROTEIN ALPHA"/>
    <property type="match status" value="1"/>
</dbReference>
<sequence length="321" mass="33224">MAEIFAYIPHSAGVAEDIAMEYPDAAKKIDAAAAVTAVVTGSGADLDKVVEAMTGVYSSVIKIDNEALAYPNAEVVRKALVSVLPADAIVLLPHNTFGMDLGPGLSIKMDASFVADVVDIDSCDGTTLKVVRQELGGAVSTHVSCDVAAGAVVTVRGGSFVPAEDAAAGGAVVDKSADAGDLACKRRFLEVVEAEVGDVDITKSDLLVSIGRGIEEEDNIEVAQELAEAMGAVVSCSRPIVDAKWLEKSRQVGTSGQTVKPKVYLAMGISGSFQHMGGVKGNPYIIAINKNPKAPIFQVADVGVVADILEFMPEFTEAVSG</sequence>
<feature type="binding site" evidence="3">
    <location>
        <position position="289"/>
    </location>
    <ligand>
        <name>FAD</name>
        <dbReference type="ChEBI" id="CHEBI:57692"/>
    </ligand>
</feature>
<dbReference type="Proteomes" id="UP000192418">
    <property type="component" value="Unassembled WGS sequence"/>
</dbReference>
<name>A0A1W1YJI9_9BACT</name>
<dbReference type="SUPFAM" id="SSF52467">
    <property type="entry name" value="DHS-like NAD/FAD-binding domain"/>
    <property type="match status" value="1"/>
</dbReference>
<dbReference type="OrthoDB" id="9770286at2"/>
<evidence type="ECO:0000313" key="5">
    <source>
        <dbReference type="EMBL" id="SMC36304.1"/>
    </source>
</evidence>
<dbReference type="Gene3D" id="3.40.50.1220">
    <property type="entry name" value="TPP-binding domain"/>
    <property type="match status" value="1"/>
</dbReference>
<keyword evidence="2" id="KW-0249">Electron transport</keyword>
<proteinExistence type="inferred from homology"/>
<keyword evidence="3" id="KW-0285">Flavoprotein</keyword>
<dbReference type="GO" id="GO:0009055">
    <property type="term" value="F:electron transfer activity"/>
    <property type="evidence" value="ECO:0007669"/>
    <property type="project" value="InterPro"/>
</dbReference>
<dbReference type="Pfam" id="PF01012">
    <property type="entry name" value="ETF"/>
    <property type="match status" value="1"/>
</dbReference>
<protein>
    <submittedName>
        <fullName evidence="5">Electron transfer flavoprotein alpha subunit apoprotein</fullName>
    </submittedName>
</protein>
<feature type="binding site" evidence="3">
    <location>
        <begin position="237"/>
        <end position="238"/>
    </location>
    <ligand>
        <name>FAD</name>
        <dbReference type="ChEBI" id="CHEBI:57692"/>
    </ligand>
</feature>
<feature type="domain" description="Electron transfer flavoprotein alpha/beta-subunit N-terminal" evidence="4">
    <location>
        <begin position="4"/>
        <end position="194"/>
    </location>
</feature>
<dbReference type="Gene3D" id="3.40.50.620">
    <property type="entry name" value="HUPs"/>
    <property type="match status" value="1"/>
</dbReference>
<evidence type="ECO:0000256" key="3">
    <source>
        <dbReference type="PIRSR" id="PIRSR000089-1"/>
    </source>
</evidence>
<evidence type="ECO:0000259" key="4">
    <source>
        <dbReference type="SMART" id="SM00893"/>
    </source>
</evidence>
<keyword evidence="2" id="KW-0813">Transport</keyword>
<evidence type="ECO:0000256" key="1">
    <source>
        <dbReference type="ARBA" id="ARBA00005817"/>
    </source>
</evidence>
<dbReference type="Pfam" id="PF00766">
    <property type="entry name" value="ETF_alpha"/>
    <property type="match status" value="1"/>
</dbReference>
<dbReference type="STRING" id="1121400.SAMN02746065_101100"/>
<feature type="binding site" evidence="3">
    <location>
        <begin position="307"/>
        <end position="308"/>
    </location>
    <ligand>
        <name>FAD</name>
        <dbReference type="ChEBI" id="CHEBI:57692"/>
    </ligand>
</feature>
<accession>A0A1W1YJI9</accession>